<comment type="caution">
    <text evidence="4">The sequence shown here is derived from an EMBL/GenBank/DDBJ whole genome shotgun (WGS) entry which is preliminary data.</text>
</comment>
<keyword evidence="1" id="KW-0175">Coiled coil</keyword>
<dbReference type="InterPro" id="IPR036162">
    <property type="entry name" value="Resolvase-like_N_sf"/>
</dbReference>
<organism evidence="4 5">
    <name type="scientific">Extibacter muris</name>
    <dbReference type="NCBI Taxonomy" id="1796622"/>
    <lineage>
        <taxon>Bacteria</taxon>
        <taxon>Bacillati</taxon>
        <taxon>Bacillota</taxon>
        <taxon>Clostridia</taxon>
        <taxon>Lachnospirales</taxon>
        <taxon>Lachnospiraceae</taxon>
        <taxon>Extibacter</taxon>
    </lineage>
</organism>
<dbReference type="GO" id="GO:0003677">
    <property type="term" value="F:DNA binding"/>
    <property type="evidence" value="ECO:0007669"/>
    <property type="project" value="InterPro"/>
</dbReference>
<dbReference type="Pfam" id="PF14287">
    <property type="entry name" value="DUF4368"/>
    <property type="match status" value="1"/>
</dbReference>
<feature type="coiled-coil region" evidence="1">
    <location>
        <begin position="421"/>
        <end position="490"/>
    </location>
</feature>
<dbReference type="SUPFAM" id="SSF53041">
    <property type="entry name" value="Resolvase-like"/>
    <property type="match status" value="1"/>
</dbReference>
<dbReference type="PANTHER" id="PTHR30461:SF23">
    <property type="entry name" value="DNA RECOMBINASE-RELATED"/>
    <property type="match status" value="1"/>
</dbReference>
<dbReference type="PANTHER" id="PTHR30461">
    <property type="entry name" value="DNA-INVERTASE FROM LAMBDOID PROPHAGE"/>
    <property type="match status" value="1"/>
</dbReference>
<protein>
    <submittedName>
        <fullName evidence="4">DUF4368 domain-containing protein</fullName>
    </submittedName>
</protein>
<dbReference type="PROSITE" id="PS51736">
    <property type="entry name" value="RECOMBINASES_3"/>
    <property type="match status" value="1"/>
</dbReference>
<evidence type="ECO:0000313" key="5">
    <source>
        <dbReference type="Proteomes" id="UP000295710"/>
    </source>
</evidence>
<dbReference type="InterPro" id="IPR011109">
    <property type="entry name" value="DNA_bind_recombinase_dom"/>
</dbReference>
<dbReference type="Proteomes" id="UP000295710">
    <property type="component" value="Unassembled WGS sequence"/>
</dbReference>
<dbReference type="Pfam" id="PF00239">
    <property type="entry name" value="Resolvase"/>
    <property type="match status" value="1"/>
</dbReference>
<evidence type="ECO:0000256" key="1">
    <source>
        <dbReference type="SAM" id="Coils"/>
    </source>
</evidence>
<gene>
    <name evidence="4" type="ORF">E1963_13760</name>
</gene>
<keyword evidence="5" id="KW-1185">Reference proteome</keyword>
<dbReference type="InterPro" id="IPR038109">
    <property type="entry name" value="DNA_bind_recomb_sf"/>
</dbReference>
<dbReference type="InterPro" id="IPR050639">
    <property type="entry name" value="SSR_resolvase"/>
</dbReference>
<dbReference type="InterPro" id="IPR025378">
    <property type="entry name" value="DUF4368"/>
</dbReference>
<feature type="domain" description="Resolvase/invertase-type recombinase catalytic" evidence="2">
    <location>
        <begin position="28"/>
        <end position="177"/>
    </location>
</feature>
<dbReference type="InterPro" id="IPR006119">
    <property type="entry name" value="Resolv_N"/>
</dbReference>
<dbReference type="InterPro" id="IPR025827">
    <property type="entry name" value="Zn_ribbon_recom_dom"/>
</dbReference>
<dbReference type="Gene3D" id="3.40.50.1390">
    <property type="entry name" value="Resolvase, N-terminal catalytic domain"/>
    <property type="match status" value="1"/>
</dbReference>
<sequence length="572" mass="65998">MWYAVPTLHNTVSAVGKESFMKRQQEEFTALYCRLSQDDGREGESNSIVNQKEYLIKYAKEHGFPNPKFYVDDGYTGTNFDRPSFKEMSADIEKGIVKTVIVKDLSRFGRNYIEVGSYSEIIYPEAGVRFIAIMDNVDTGSLESNEFAAFTNLFNEWYPKSTSKKVKEVKKAKGLAGEHLGAPPYGYLRNPDDKTRWLVDEEAAAVVRRIFSLCMQGKGVSDIATILWKNKVLTPSAYKASKGIGVAKVSENPYCWESATVAAILENVAYIGITESFKSTRLGFKSRKRIPTAKDRRAYIENAHTPIIDRDMWEKVQTIRENKRRPTKSGMTSMFSSLLYCADCGAKLSLAAANGYVHFRCSMYKRTSRTQNCTQHYIREDALNQLVLKQLQHFLSYLQQFERVFIKQQIDTTLAERRYELSAKQKQIEKDEKRIDELDRLFRKIYEDNVNGKLNDERFYKLSDGYEAEQEQLKQEIETLTAEVSEADTEITNVSKLIADTKKYTRIDELTPEILNTFVDKIVIHEREKKDGKRTQKIDIYYSYVGIVDIPTDEEMREMEKAYMQHTTRQTA</sequence>
<evidence type="ECO:0000259" key="3">
    <source>
        <dbReference type="PROSITE" id="PS51737"/>
    </source>
</evidence>
<reference evidence="4 5" key="1">
    <citation type="journal article" date="2016" name="Nat. Microbiol.">
        <title>The Mouse Intestinal Bacterial Collection (miBC) provides host-specific insight into cultured diversity and functional potential of the gut microbiota.</title>
        <authorList>
            <person name="Lagkouvardos I."/>
            <person name="Pukall R."/>
            <person name="Abt B."/>
            <person name="Foesel B.U."/>
            <person name="Meier-Kolthoff J.P."/>
            <person name="Kumar N."/>
            <person name="Bresciani A."/>
            <person name="Martinez I."/>
            <person name="Just S."/>
            <person name="Ziegler C."/>
            <person name="Brugiroux S."/>
            <person name="Garzetti D."/>
            <person name="Wenning M."/>
            <person name="Bui T.P."/>
            <person name="Wang J."/>
            <person name="Hugenholtz F."/>
            <person name="Plugge C.M."/>
            <person name="Peterson D.A."/>
            <person name="Hornef M.W."/>
            <person name="Baines J.F."/>
            <person name="Smidt H."/>
            <person name="Walter J."/>
            <person name="Kristiansen K."/>
            <person name="Nielsen H.B."/>
            <person name="Haller D."/>
            <person name="Overmann J."/>
            <person name="Stecher B."/>
            <person name="Clavel T."/>
        </authorList>
    </citation>
    <scope>NUCLEOTIDE SEQUENCE [LARGE SCALE GENOMIC DNA]</scope>
    <source>
        <strain evidence="4 5">DSM 28560</strain>
    </source>
</reference>
<dbReference type="AlphaFoldDB" id="A0A4R4FC17"/>
<accession>A0A4R4FC17</accession>
<name>A0A4R4FC17_9FIRM</name>
<dbReference type="Pfam" id="PF07508">
    <property type="entry name" value="Recombinase"/>
    <property type="match status" value="1"/>
</dbReference>
<dbReference type="Gene3D" id="3.90.1750.20">
    <property type="entry name" value="Putative Large Serine Recombinase, Chain B, Domain 2"/>
    <property type="match status" value="1"/>
</dbReference>
<dbReference type="EMBL" id="SMMX01000012">
    <property type="protein sequence ID" value="TDA21015.1"/>
    <property type="molecule type" value="Genomic_DNA"/>
</dbReference>
<evidence type="ECO:0000313" key="4">
    <source>
        <dbReference type="EMBL" id="TDA21015.1"/>
    </source>
</evidence>
<dbReference type="Pfam" id="PF13408">
    <property type="entry name" value="Zn_ribbon_recom"/>
    <property type="match status" value="1"/>
</dbReference>
<feature type="domain" description="Recombinase" evidence="3">
    <location>
        <begin position="184"/>
        <end position="326"/>
    </location>
</feature>
<proteinExistence type="predicted"/>
<dbReference type="GO" id="GO:0000150">
    <property type="term" value="F:DNA strand exchange activity"/>
    <property type="evidence" value="ECO:0007669"/>
    <property type="project" value="InterPro"/>
</dbReference>
<dbReference type="PROSITE" id="PS51737">
    <property type="entry name" value="RECOMBINASE_DNA_BIND"/>
    <property type="match status" value="1"/>
</dbReference>
<dbReference type="SMART" id="SM00857">
    <property type="entry name" value="Resolvase"/>
    <property type="match status" value="1"/>
</dbReference>
<evidence type="ECO:0000259" key="2">
    <source>
        <dbReference type="PROSITE" id="PS51736"/>
    </source>
</evidence>